<dbReference type="PANTHER" id="PTHR42939:SF1">
    <property type="entry name" value="ABC TRANSPORTER ATP-BINDING PROTEIN ALBC-RELATED"/>
    <property type="match status" value="1"/>
</dbReference>
<dbReference type="EMBL" id="FNVA01000008">
    <property type="protein sequence ID" value="SEG67033.1"/>
    <property type="molecule type" value="Genomic_DNA"/>
</dbReference>
<dbReference type="RefSeq" id="WP_103935019.1">
    <property type="nucleotide sequence ID" value="NZ_FNVA01000008.1"/>
</dbReference>
<keyword evidence="6" id="KW-1185">Reference proteome</keyword>
<reference evidence="5 6" key="1">
    <citation type="submission" date="2016-10" db="EMBL/GenBank/DDBJ databases">
        <authorList>
            <person name="de Groot N.N."/>
        </authorList>
    </citation>
    <scope>NUCLEOTIDE SEQUENCE [LARGE SCALE GENOMIC DNA]</scope>
    <source>
        <strain evidence="5 6">DSM 22489</strain>
    </source>
</reference>
<proteinExistence type="predicted"/>
<accession>A0A1H6C2C7</accession>
<sequence>MTAPAAIEVRQLAKRFGATTVLAPLDLTVPRGAIFALIGHNGAGKSMLMKLLLNIVQPSEGHANVLGMPTSQLRGEAFTRIGYVSESQEMPEWMTVGALMAHLRPMYPRWDDAGLLEELDLPAERKIRELSRGMRMKAALASVLAFGPELLLMDEPFSGLDPAVRTELIQALLDRTHTEDPARATTIVISSHDLDEMESFATHVGFLQRGTLLFAQPIDALLTRCREVTVTFEGDVAASVRAKLPEGCVAAESSGAMLRFVDLRVHVEDHEGAIRALMPDAVQVQSEPMSLRTIFLALNKAPRAEERGRA</sequence>
<dbReference type="SMART" id="SM00382">
    <property type="entry name" value="AAA"/>
    <property type="match status" value="1"/>
</dbReference>
<evidence type="ECO:0000256" key="3">
    <source>
        <dbReference type="ARBA" id="ARBA00022840"/>
    </source>
</evidence>
<gene>
    <name evidence="5" type="ORF">SAMN05421819_4183</name>
</gene>
<dbReference type="Gene3D" id="3.40.50.300">
    <property type="entry name" value="P-loop containing nucleotide triphosphate hydrolases"/>
    <property type="match status" value="1"/>
</dbReference>
<keyword evidence="1" id="KW-0813">Transport</keyword>
<name>A0A1H6C2C7_9BACT</name>
<evidence type="ECO:0000256" key="2">
    <source>
        <dbReference type="ARBA" id="ARBA00022741"/>
    </source>
</evidence>
<organism evidence="5 6">
    <name type="scientific">Bryocella elongata</name>
    <dbReference type="NCBI Taxonomy" id="863522"/>
    <lineage>
        <taxon>Bacteria</taxon>
        <taxon>Pseudomonadati</taxon>
        <taxon>Acidobacteriota</taxon>
        <taxon>Terriglobia</taxon>
        <taxon>Terriglobales</taxon>
        <taxon>Acidobacteriaceae</taxon>
        <taxon>Bryocella</taxon>
    </lineage>
</organism>
<dbReference type="Pfam" id="PF00005">
    <property type="entry name" value="ABC_tran"/>
    <property type="match status" value="1"/>
</dbReference>
<dbReference type="AlphaFoldDB" id="A0A1H6C2C7"/>
<dbReference type="OrthoDB" id="9804819at2"/>
<dbReference type="PANTHER" id="PTHR42939">
    <property type="entry name" value="ABC TRANSPORTER ATP-BINDING PROTEIN ALBC-RELATED"/>
    <property type="match status" value="1"/>
</dbReference>
<dbReference type="PROSITE" id="PS50893">
    <property type="entry name" value="ABC_TRANSPORTER_2"/>
    <property type="match status" value="1"/>
</dbReference>
<keyword evidence="2" id="KW-0547">Nucleotide-binding</keyword>
<evidence type="ECO:0000259" key="4">
    <source>
        <dbReference type="PROSITE" id="PS50893"/>
    </source>
</evidence>
<evidence type="ECO:0000256" key="1">
    <source>
        <dbReference type="ARBA" id="ARBA00022448"/>
    </source>
</evidence>
<dbReference type="GO" id="GO:0005524">
    <property type="term" value="F:ATP binding"/>
    <property type="evidence" value="ECO:0007669"/>
    <property type="project" value="UniProtKB-KW"/>
</dbReference>
<keyword evidence="3 5" id="KW-0067">ATP-binding</keyword>
<dbReference type="GO" id="GO:0016887">
    <property type="term" value="F:ATP hydrolysis activity"/>
    <property type="evidence" value="ECO:0007669"/>
    <property type="project" value="InterPro"/>
</dbReference>
<dbReference type="InterPro" id="IPR027417">
    <property type="entry name" value="P-loop_NTPase"/>
</dbReference>
<dbReference type="InterPro" id="IPR003439">
    <property type="entry name" value="ABC_transporter-like_ATP-bd"/>
</dbReference>
<protein>
    <submittedName>
        <fullName evidence="5">ABC-2 type transport system ATP-binding protein</fullName>
    </submittedName>
</protein>
<evidence type="ECO:0000313" key="5">
    <source>
        <dbReference type="EMBL" id="SEG67033.1"/>
    </source>
</evidence>
<feature type="domain" description="ABC transporter" evidence="4">
    <location>
        <begin position="7"/>
        <end position="234"/>
    </location>
</feature>
<dbReference type="InterPro" id="IPR051782">
    <property type="entry name" value="ABC_Transporter_VariousFunc"/>
</dbReference>
<dbReference type="CDD" id="cd03230">
    <property type="entry name" value="ABC_DR_subfamily_A"/>
    <property type="match status" value="1"/>
</dbReference>
<evidence type="ECO:0000313" key="6">
    <source>
        <dbReference type="Proteomes" id="UP000236728"/>
    </source>
</evidence>
<dbReference type="SUPFAM" id="SSF52540">
    <property type="entry name" value="P-loop containing nucleoside triphosphate hydrolases"/>
    <property type="match status" value="1"/>
</dbReference>
<dbReference type="InterPro" id="IPR003593">
    <property type="entry name" value="AAA+_ATPase"/>
</dbReference>
<dbReference type="Proteomes" id="UP000236728">
    <property type="component" value="Unassembled WGS sequence"/>
</dbReference>